<keyword evidence="4" id="KW-1185">Reference proteome</keyword>
<sequence length="219" mass="23123">MLARSLVVLLVAMNLGAAAWWIGHRAPPPAAPPPPPADVPALVLLSEAEPRDLAVPEAETAAAPEPLTAAPLCLSLGPLQTPADARRIVDALGTAVARSRTREVAGETLRGYRVYLPASPTREAALATARELAARGIQDYYVVTAGAQQNTVALGLFRDLSNAEARRDAVRALGYAPVLEPRTEPGSQWWVDIAAAADFDWRAGLGGYSSLQARAIDCF</sequence>
<dbReference type="PROSITE" id="PS51724">
    <property type="entry name" value="SPOR"/>
    <property type="match status" value="1"/>
</dbReference>
<dbReference type="Proteomes" id="UP000675747">
    <property type="component" value="Unassembled WGS sequence"/>
</dbReference>
<dbReference type="InterPro" id="IPR036680">
    <property type="entry name" value="SPOR-like_sf"/>
</dbReference>
<dbReference type="EMBL" id="JAGQFT010000074">
    <property type="protein sequence ID" value="MBR0562775.1"/>
    <property type="molecule type" value="Genomic_DNA"/>
</dbReference>
<reference evidence="2" key="2">
    <citation type="submission" date="2021-04" db="EMBL/GenBank/DDBJ databases">
        <authorList>
            <person name="Karlyshev A.V."/>
        </authorList>
    </citation>
    <scope>NUCLEOTIDE SEQUENCE</scope>
    <source>
        <strain evidence="2">LMG 29479</strain>
    </source>
</reference>
<dbReference type="Gene3D" id="3.30.70.1070">
    <property type="entry name" value="Sporulation related repeat"/>
    <property type="match status" value="1"/>
</dbReference>
<dbReference type="EMBL" id="JAGQFT020000009">
    <property type="protein sequence ID" value="MBS7458205.1"/>
    <property type="molecule type" value="Genomic_DNA"/>
</dbReference>
<dbReference type="Pfam" id="PF05036">
    <property type="entry name" value="SPOR"/>
    <property type="match status" value="1"/>
</dbReference>
<dbReference type="RefSeq" id="WP_211926701.1">
    <property type="nucleotide sequence ID" value="NZ_JAGQFT020000009.1"/>
</dbReference>
<reference evidence="3 4" key="1">
    <citation type="journal article" date="2021" name="Microbiol. Resour. Announc.">
        <title>Draft Genome Sequence of Coralloluteibacterium stylophorae LMG 29479T.</title>
        <authorList>
            <person name="Karlyshev A.V."/>
            <person name="Kudryashova E.B."/>
            <person name="Ariskina E.V."/>
            <person name="Conroy A.P."/>
            <person name="Abidueva E.Y."/>
        </authorList>
    </citation>
    <scope>NUCLEOTIDE SEQUENCE [LARGE SCALE GENOMIC DNA]</scope>
    <source>
        <strain evidence="3 4">LMG 29479</strain>
    </source>
</reference>
<dbReference type="AlphaFoldDB" id="A0A8J8AY71"/>
<evidence type="ECO:0000313" key="4">
    <source>
        <dbReference type="Proteomes" id="UP000675747"/>
    </source>
</evidence>
<dbReference type="InterPro" id="IPR007730">
    <property type="entry name" value="SPOR-like_dom"/>
</dbReference>
<evidence type="ECO:0000313" key="2">
    <source>
        <dbReference type="EMBL" id="MBR0562775.1"/>
    </source>
</evidence>
<protein>
    <submittedName>
        <fullName evidence="2">SPOR domain-containing protein</fullName>
    </submittedName>
</protein>
<dbReference type="GO" id="GO:0042834">
    <property type="term" value="F:peptidoglycan binding"/>
    <property type="evidence" value="ECO:0007669"/>
    <property type="project" value="InterPro"/>
</dbReference>
<organism evidence="2">
    <name type="scientific">Coralloluteibacterium stylophorae</name>
    <dbReference type="NCBI Taxonomy" id="1776034"/>
    <lineage>
        <taxon>Bacteria</taxon>
        <taxon>Pseudomonadati</taxon>
        <taxon>Pseudomonadota</taxon>
        <taxon>Gammaproteobacteria</taxon>
        <taxon>Lysobacterales</taxon>
        <taxon>Lysobacteraceae</taxon>
        <taxon>Coralloluteibacterium</taxon>
    </lineage>
</organism>
<evidence type="ECO:0000313" key="3">
    <source>
        <dbReference type="EMBL" id="MBS7458205.1"/>
    </source>
</evidence>
<name>A0A8J8AY71_9GAMM</name>
<comment type="caution">
    <text evidence="2">The sequence shown here is derived from an EMBL/GenBank/DDBJ whole genome shotgun (WGS) entry which is preliminary data.</text>
</comment>
<gene>
    <name evidence="3" type="ORF">KB893_013780</name>
    <name evidence="2" type="ORF">KB893_09645</name>
</gene>
<proteinExistence type="predicted"/>
<evidence type="ECO:0000259" key="1">
    <source>
        <dbReference type="PROSITE" id="PS51724"/>
    </source>
</evidence>
<accession>A0A8J8AY71</accession>
<feature type="domain" description="SPOR" evidence="1">
    <location>
        <begin position="66"/>
        <end position="145"/>
    </location>
</feature>